<dbReference type="RefSeq" id="WP_065231312.1">
    <property type="nucleotide sequence ID" value="NZ_JTJQ01000022.1"/>
</dbReference>
<accession>A0AB36DVH2</accession>
<keyword evidence="2" id="KW-1185">Reference proteome</keyword>
<protein>
    <submittedName>
        <fullName evidence="1">Uncharacterized protein</fullName>
    </submittedName>
</protein>
<comment type="caution">
    <text evidence="1">The sequence shown here is derived from an EMBL/GenBank/DDBJ whole genome shotgun (WGS) entry which is preliminary data.</text>
</comment>
<dbReference type="Proteomes" id="UP000092594">
    <property type="component" value="Unassembled WGS sequence"/>
</dbReference>
<sequence length="78" mass="8915">MENRQFIEMESCSANSLTELQKEDIRKAILQSVAIIPYYKGLELDACKAISNINKYSDAEVISEILNEQTGERYVKKV</sequence>
<evidence type="ECO:0000313" key="2">
    <source>
        <dbReference type="Proteomes" id="UP000092594"/>
    </source>
</evidence>
<dbReference type="EMBL" id="JTJQ01000022">
    <property type="protein sequence ID" value="OBX00462.1"/>
    <property type="molecule type" value="Genomic_DNA"/>
</dbReference>
<reference evidence="1 2" key="1">
    <citation type="submission" date="2014-11" db="EMBL/GenBank/DDBJ databases">
        <title>Pan-genome of Gallibacterium spp.</title>
        <authorList>
            <person name="Kudirkiene E."/>
            <person name="Bojesen A.M."/>
        </authorList>
    </citation>
    <scope>NUCLEOTIDE SEQUENCE [LARGE SCALE GENOMIC DNA]</scope>
    <source>
        <strain evidence="1 2">Gerl. 2740/89</strain>
    </source>
</reference>
<dbReference type="AlphaFoldDB" id="A0AB36DVH2"/>
<evidence type="ECO:0000313" key="1">
    <source>
        <dbReference type="EMBL" id="OBX00462.1"/>
    </source>
</evidence>
<organism evidence="1 2">
    <name type="scientific">Gallibacterium genomosp. 1</name>
    <dbReference type="NCBI Taxonomy" id="155515"/>
    <lineage>
        <taxon>Bacteria</taxon>
        <taxon>Pseudomonadati</taxon>
        <taxon>Pseudomonadota</taxon>
        <taxon>Gammaproteobacteria</taxon>
        <taxon>Pasteurellales</taxon>
        <taxon>Pasteurellaceae</taxon>
        <taxon>Gallibacterium</taxon>
    </lineage>
</organism>
<name>A0AB36DVH2_9PAST</name>
<gene>
    <name evidence="1" type="ORF">QV05_07685</name>
</gene>
<proteinExistence type="predicted"/>